<dbReference type="PROSITE" id="PS00086">
    <property type="entry name" value="CYTOCHROME_P450"/>
    <property type="match status" value="1"/>
</dbReference>
<evidence type="ECO:0000313" key="1">
    <source>
        <dbReference type="EMBL" id="MCK2218487.1"/>
    </source>
</evidence>
<organism evidence="1 2">
    <name type="scientific">Actinomadura luzonensis</name>
    <dbReference type="NCBI Taxonomy" id="2805427"/>
    <lineage>
        <taxon>Bacteria</taxon>
        <taxon>Bacillati</taxon>
        <taxon>Actinomycetota</taxon>
        <taxon>Actinomycetes</taxon>
        <taxon>Streptosporangiales</taxon>
        <taxon>Thermomonosporaceae</taxon>
        <taxon>Actinomadura</taxon>
    </lineage>
</organism>
<evidence type="ECO:0008006" key="3">
    <source>
        <dbReference type="Google" id="ProtNLM"/>
    </source>
</evidence>
<name>A0ABT0G1K0_9ACTN</name>
<keyword evidence="2" id="KW-1185">Reference proteome</keyword>
<proteinExistence type="predicted"/>
<gene>
    <name evidence="1" type="ORF">MF672_032525</name>
</gene>
<dbReference type="SUPFAM" id="SSF48264">
    <property type="entry name" value="Cytochrome P450"/>
    <property type="match status" value="1"/>
</dbReference>
<dbReference type="Proteomes" id="UP001317259">
    <property type="component" value="Unassembled WGS sequence"/>
</dbReference>
<protein>
    <recommendedName>
        <fullName evidence="3">Cytochrome P450</fullName>
    </recommendedName>
</protein>
<dbReference type="EMBL" id="JAKRKC020000002">
    <property type="protein sequence ID" value="MCK2218487.1"/>
    <property type="molecule type" value="Genomic_DNA"/>
</dbReference>
<comment type="caution">
    <text evidence="1">The sequence shown here is derived from an EMBL/GenBank/DDBJ whole genome shotgun (WGS) entry which is preliminary data.</text>
</comment>
<dbReference type="RefSeq" id="WP_242380914.1">
    <property type="nucleotide sequence ID" value="NZ_JAKRKC020000002.1"/>
</dbReference>
<sequence length="74" mass="7896">MRGRAPLLQFGAGAHYCLGAALARVELAETLAVLTRRFGPPAVHAPVTWTAPIGIRGPERLLLPFAEAEPEPEP</sequence>
<dbReference type="InterPro" id="IPR036396">
    <property type="entry name" value="Cyt_P450_sf"/>
</dbReference>
<accession>A0ABT0G1K0</accession>
<dbReference type="InterPro" id="IPR017972">
    <property type="entry name" value="Cyt_P450_CS"/>
</dbReference>
<reference evidence="1 2" key="1">
    <citation type="submission" date="2022-04" db="EMBL/GenBank/DDBJ databases">
        <title>Genome draft of Actinomadura sp. ATCC 31491.</title>
        <authorList>
            <person name="Shi X."/>
            <person name="Du Y."/>
        </authorList>
    </citation>
    <scope>NUCLEOTIDE SEQUENCE [LARGE SCALE GENOMIC DNA]</scope>
    <source>
        <strain evidence="1 2">ATCC 31491</strain>
    </source>
</reference>
<dbReference type="Gene3D" id="1.10.630.10">
    <property type="entry name" value="Cytochrome P450"/>
    <property type="match status" value="1"/>
</dbReference>
<evidence type="ECO:0000313" key="2">
    <source>
        <dbReference type="Proteomes" id="UP001317259"/>
    </source>
</evidence>